<dbReference type="EMBL" id="JACHIU010000001">
    <property type="protein sequence ID" value="MBB6474179.1"/>
    <property type="molecule type" value="Genomic_DNA"/>
</dbReference>
<comment type="caution">
    <text evidence="2">The sequence shown here is derived from an EMBL/GenBank/DDBJ whole genome shotgun (WGS) entry which is preliminary data.</text>
</comment>
<proteinExistence type="predicted"/>
<evidence type="ECO:0000313" key="3">
    <source>
        <dbReference type="Proteomes" id="UP000555564"/>
    </source>
</evidence>
<protein>
    <submittedName>
        <fullName evidence="2">Uncharacterized protein</fullName>
    </submittedName>
</protein>
<keyword evidence="1" id="KW-0472">Membrane</keyword>
<evidence type="ECO:0000313" key="2">
    <source>
        <dbReference type="EMBL" id="MBB6474179.1"/>
    </source>
</evidence>
<accession>A0A7X0IFA4</accession>
<dbReference type="Proteomes" id="UP000555564">
    <property type="component" value="Unassembled WGS sequence"/>
</dbReference>
<keyword evidence="3" id="KW-1185">Reference proteome</keyword>
<gene>
    <name evidence="2" type="ORF">BJ992_003610</name>
</gene>
<keyword evidence="1" id="KW-0812">Transmembrane</keyword>
<organism evidence="2 3">
    <name type="scientific">Sphaerisporangium rubeum</name>
    <dbReference type="NCBI Taxonomy" id="321317"/>
    <lineage>
        <taxon>Bacteria</taxon>
        <taxon>Bacillati</taxon>
        <taxon>Actinomycetota</taxon>
        <taxon>Actinomycetes</taxon>
        <taxon>Streptosporangiales</taxon>
        <taxon>Streptosporangiaceae</taxon>
        <taxon>Sphaerisporangium</taxon>
    </lineage>
</organism>
<feature type="transmembrane region" description="Helical" evidence="1">
    <location>
        <begin position="54"/>
        <end position="76"/>
    </location>
</feature>
<name>A0A7X0IFA4_9ACTN</name>
<feature type="transmembrane region" description="Helical" evidence="1">
    <location>
        <begin position="21"/>
        <end position="42"/>
    </location>
</feature>
<dbReference type="AlphaFoldDB" id="A0A7X0IFA4"/>
<reference evidence="2 3" key="1">
    <citation type="submission" date="2020-08" db="EMBL/GenBank/DDBJ databases">
        <title>Sequencing the genomes of 1000 actinobacteria strains.</title>
        <authorList>
            <person name="Klenk H.-P."/>
        </authorList>
    </citation>
    <scope>NUCLEOTIDE SEQUENCE [LARGE SCALE GENOMIC DNA]</scope>
    <source>
        <strain evidence="2 3">DSM 44936</strain>
    </source>
</reference>
<sequence>MSGGHVDAGHMDSGHGNVSRYGAGPGHAFVMAVCFAVAAYVLSRVAAAGILAGFLLWFLGAAVLHDVVLLPLYTGLFHGLRVVVRRGRAVTAPRSAPPVRRGRRRGWCRRR</sequence>
<evidence type="ECO:0000256" key="1">
    <source>
        <dbReference type="SAM" id="Phobius"/>
    </source>
</evidence>
<keyword evidence="1" id="KW-1133">Transmembrane helix</keyword>